<protein>
    <recommendedName>
        <fullName evidence="4">Dynein light chain</fullName>
    </recommendedName>
</protein>
<name>A0ABR4A7L1_9LECA</name>
<keyword evidence="3" id="KW-1185">Reference proteome</keyword>
<dbReference type="PANTHER" id="PTHR21255:SF4">
    <property type="entry name" value="DYNEIN LIGHT CHAIN TCTEX-TYPE"/>
    <property type="match status" value="1"/>
</dbReference>
<reference evidence="2 3" key="1">
    <citation type="submission" date="2024-09" db="EMBL/GenBank/DDBJ databases">
        <title>Rethinking Asexuality: The Enigmatic Case of Functional Sexual Genes in Lepraria (Stereocaulaceae).</title>
        <authorList>
            <person name="Doellman M."/>
            <person name="Sun Y."/>
            <person name="Barcenas-Pena A."/>
            <person name="Lumbsch H.T."/>
            <person name="Grewe F."/>
        </authorList>
    </citation>
    <scope>NUCLEOTIDE SEQUENCE [LARGE SCALE GENOMIC DNA]</scope>
    <source>
        <strain evidence="2 3">Mercado 3170</strain>
    </source>
</reference>
<evidence type="ECO:0000313" key="2">
    <source>
        <dbReference type="EMBL" id="KAL2041070.1"/>
    </source>
</evidence>
<accession>A0ABR4A7L1</accession>
<evidence type="ECO:0000313" key="3">
    <source>
        <dbReference type="Proteomes" id="UP001590950"/>
    </source>
</evidence>
<dbReference type="InterPro" id="IPR005334">
    <property type="entry name" value="Tctex-1-like"/>
</dbReference>
<gene>
    <name evidence="2" type="ORF">N7G274_006014</name>
</gene>
<sequence>MASTQTSSSAPIPISRLAEITSDVCDKVFSSTTTYDHAHTSSQNTSIINTILQTLISESSVSGQPPQYKYMVTSTIIQQHATAASEEEGDSQATGGAVEGGEGGREGGIGKRGMHSASGAYWNNEKDGMWSFKYEKGGSRGFDVVVSIVWISVV</sequence>
<dbReference type="PANTHER" id="PTHR21255">
    <property type="entry name" value="T-COMPLEX-ASSOCIATED-TESTIS-EXPRESSED 1/ DYNEIN LIGHT CHAIN"/>
    <property type="match status" value="1"/>
</dbReference>
<dbReference type="InterPro" id="IPR038586">
    <property type="entry name" value="Tctex-1-like_sf"/>
</dbReference>
<evidence type="ECO:0008006" key="4">
    <source>
        <dbReference type="Google" id="ProtNLM"/>
    </source>
</evidence>
<comment type="caution">
    <text evidence="2">The sequence shown here is derived from an EMBL/GenBank/DDBJ whole genome shotgun (WGS) entry which is preliminary data.</text>
</comment>
<dbReference type="Proteomes" id="UP001590950">
    <property type="component" value="Unassembled WGS sequence"/>
</dbReference>
<dbReference type="Pfam" id="PF03645">
    <property type="entry name" value="Tctex-1"/>
    <property type="match status" value="1"/>
</dbReference>
<dbReference type="EMBL" id="JBEFKJ010000018">
    <property type="protein sequence ID" value="KAL2041070.1"/>
    <property type="molecule type" value="Genomic_DNA"/>
</dbReference>
<organism evidence="2 3">
    <name type="scientific">Stereocaulon virgatum</name>
    <dbReference type="NCBI Taxonomy" id="373712"/>
    <lineage>
        <taxon>Eukaryota</taxon>
        <taxon>Fungi</taxon>
        <taxon>Dikarya</taxon>
        <taxon>Ascomycota</taxon>
        <taxon>Pezizomycotina</taxon>
        <taxon>Lecanoromycetes</taxon>
        <taxon>OSLEUM clade</taxon>
        <taxon>Lecanoromycetidae</taxon>
        <taxon>Lecanorales</taxon>
        <taxon>Lecanorineae</taxon>
        <taxon>Stereocaulaceae</taxon>
        <taxon>Stereocaulon</taxon>
    </lineage>
</organism>
<proteinExistence type="predicted"/>
<dbReference type="Gene3D" id="3.30.1140.40">
    <property type="entry name" value="Tctex-1"/>
    <property type="match status" value="1"/>
</dbReference>
<feature type="region of interest" description="Disordered" evidence="1">
    <location>
        <begin position="81"/>
        <end position="112"/>
    </location>
</feature>
<evidence type="ECO:0000256" key="1">
    <source>
        <dbReference type="SAM" id="MobiDB-lite"/>
    </source>
</evidence>